<dbReference type="OrthoDB" id="412788at2759"/>
<evidence type="ECO:0000256" key="2">
    <source>
        <dbReference type="ARBA" id="ARBA00023604"/>
    </source>
</evidence>
<dbReference type="STRING" id="357750.A0A2S6CFG6"/>
<organism evidence="3 4">
    <name type="scientific">Cercospora berteroae</name>
    <dbReference type="NCBI Taxonomy" id="357750"/>
    <lineage>
        <taxon>Eukaryota</taxon>
        <taxon>Fungi</taxon>
        <taxon>Dikarya</taxon>
        <taxon>Ascomycota</taxon>
        <taxon>Pezizomycotina</taxon>
        <taxon>Dothideomycetes</taxon>
        <taxon>Dothideomycetidae</taxon>
        <taxon>Mycosphaerellales</taxon>
        <taxon>Mycosphaerellaceae</taxon>
        <taxon>Cercospora</taxon>
    </lineage>
</organism>
<evidence type="ECO:0000256" key="1">
    <source>
        <dbReference type="ARBA" id="ARBA00023002"/>
    </source>
</evidence>
<dbReference type="PANTHER" id="PTHR34598:SF3">
    <property type="entry name" value="OXIDOREDUCTASE AN1597"/>
    <property type="match status" value="1"/>
</dbReference>
<keyword evidence="1" id="KW-0560">Oxidoreductase</keyword>
<protein>
    <submittedName>
        <fullName evidence="3">Uncharacterized protein</fullName>
    </submittedName>
</protein>
<dbReference type="NCBIfam" id="NF041278">
    <property type="entry name" value="CmcJ_NvfI_EfuI"/>
    <property type="match status" value="1"/>
</dbReference>
<comment type="caution">
    <text evidence="3">The sequence shown here is derived from an EMBL/GenBank/DDBJ whole genome shotgun (WGS) entry which is preliminary data.</text>
</comment>
<reference evidence="4" key="1">
    <citation type="journal article" date="2017" name="bioRxiv">
        <title>Conservation of a gene cluster reveals novel cercosporin biosynthetic mechanisms and extends production to the genus Colletotrichum.</title>
        <authorList>
            <person name="de Jonge R."/>
            <person name="Ebert M.K."/>
            <person name="Huitt-Roehl C.R."/>
            <person name="Pal P."/>
            <person name="Suttle J.C."/>
            <person name="Spanner R.E."/>
            <person name="Neubauer J.D."/>
            <person name="Jurick W.M.II."/>
            <person name="Stott K.A."/>
            <person name="Secor G.A."/>
            <person name="Thomma B.P.H.J."/>
            <person name="Van de Peer Y."/>
            <person name="Townsend C.A."/>
            <person name="Bolton M.D."/>
        </authorList>
    </citation>
    <scope>NUCLEOTIDE SEQUENCE [LARGE SCALE GENOMIC DNA]</scope>
    <source>
        <strain evidence="4">CBS538.71</strain>
    </source>
</reference>
<proteinExistence type="inferred from homology"/>
<gene>
    <name evidence="3" type="ORF">CBER1_08355</name>
</gene>
<dbReference type="EMBL" id="PNEN01000456">
    <property type="protein sequence ID" value="PPJ58467.1"/>
    <property type="molecule type" value="Genomic_DNA"/>
</dbReference>
<comment type="similarity">
    <text evidence="2">Belongs to the asaB hydroxylase/desaturase family.</text>
</comment>
<dbReference type="AlphaFoldDB" id="A0A2S6CFG6"/>
<evidence type="ECO:0000313" key="3">
    <source>
        <dbReference type="EMBL" id="PPJ58467.1"/>
    </source>
</evidence>
<accession>A0A2S6CFG6</accession>
<sequence length="167" mass="19603">MSKTLTLDKHGYQLIQKELVEKTFEDEYRIKKLYYPEVAELIKRVTEATKIYVGQHVIRRRSWDAAFEEEKNLRDDARSTGPSDARFVHYDLALDGARARIAKLRPENADKLYKCRWATVNLWKPFDYPVRRDALCLADSSSTRNDALRPIKIRFPARRDSVREEAA</sequence>
<dbReference type="GO" id="GO:0016491">
    <property type="term" value="F:oxidoreductase activity"/>
    <property type="evidence" value="ECO:0007669"/>
    <property type="project" value="UniProtKB-KW"/>
</dbReference>
<dbReference type="InterPro" id="IPR044053">
    <property type="entry name" value="AsaB-like"/>
</dbReference>
<dbReference type="Proteomes" id="UP000237631">
    <property type="component" value="Unassembled WGS sequence"/>
</dbReference>
<dbReference type="PANTHER" id="PTHR34598">
    <property type="entry name" value="BLL6449 PROTEIN"/>
    <property type="match status" value="1"/>
</dbReference>
<keyword evidence="4" id="KW-1185">Reference proteome</keyword>
<evidence type="ECO:0000313" key="4">
    <source>
        <dbReference type="Proteomes" id="UP000237631"/>
    </source>
</evidence>
<name>A0A2S6CFG6_9PEZI</name>